<reference evidence="1 2" key="1">
    <citation type="submission" date="2016-05" db="EMBL/GenBank/DDBJ databases">
        <title>Complete Genome and Methylome Analysis of Psychrotrophic Bacterial Isolates from Antarctic Lake Untersee.</title>
        <authorList>
            <person name="Fomenkov A."/>
            <person name="Akimov V.N."/>
            <person name="Vasilyeva L.V."/>
            <person name="Andersen D."/>
            <person name="Vincze T."/>
            <person name="Roberts R.J."/>
        </authorList>
    </citation>
    <scope>NUCLEOTIDE SEQUENCE [LARGE SCALE GENOMIC DNA]</scope>
    <source>
        <strain evidence="1 2">U14-5</strain>
        <plasmid evidence="2">Plasmid 2</plasmid>
    </source>
</reference>
<evidence type="ECO:0000313" key="1">
    <source>
        <dbReference type="EMBL" id="APT60384.1"/>
    </source>
</evidence>
<dbReference type="KEGG" id="rgi:RGI145_23865"/>
<keyword evidence="1" id="KW-0614">Plasmid</keyword>
<dbReference type="AlphaFoldDB" id="A0A1L7ANU8"/>
<organism evidence="1 2">
    <name type="scientific">Roseomonas gilardii</name>
    <dbReference type="NCBI Taxonomy" id="257708"/>
    <lineage>
        <taxon>Bacteria</taxon>
        <taxon>Pseudomonadati</taxon>
        <taxon>Pseudomonadota</taxon>
        <taxon>Alphaproteobacteria</taxon>
        <taxon>Acetobacterales</taxon>
        <taxon>Roseomonadaceae</taxon>
        <taxon>Roseomonas</taxon>
    </lineage>
</organism>
<proteinExistence type="predicted"/>
<evidence type="ECO:0000313" key="2">
    <source>
        <dbReference type="Proteomes" id="UP000185494"/>
    </source>
</evidence>
<sequence length="79" mass="9158">MRQFRMVLVVHPKRLASDLVRVRKCRRVPAIFRRASSSRMGPERSSRTAASMVRINPLVRAELECWGMAQYQVPECVQT</sequence>
<accession>A0A1L7ANU8</accession>
<dbReference type="EMBL" id="CP015586">
    <property type="protein sequence ID" value="APT60384.1"/>
    <property type="molecule type" value="Genomic_DNA"/>
</dbReference>
<protein>
    <submittedName>
        <fullName evidence="1">Uncharacterized protein</fullName>
    </submittedName>
</protein>
<gene>
    <name evidence="1" type="ORF">RGI145_23865</name>
</gene>
<geneLocation type="plasmid" evidence="1 2">
    <name>2</name>
</geneLocation>
<dbReference type="Proteomes" id="UP000185494">
    <property type="component" value="Chromosome 2"/>
</dbReference>
<name>A0A1L7ANU8_9PROT</name>